<dbReference type="GO" id="GO:0004519">
    <property type="term" value="F:endonuclease activity"/>
    <property type="evidence" value="ECO:0007669"/>
    <property type="project" value="UniProtKB-KW"/>
</dbReference>
<dbReference type="InterPro" id="IPR036691">
    <property type="entry name" value="Endo/exonu/phosph_ase_sf"/>
</dbReference>
<dbReference type="Gene3D" id="3.60.10.10">
    <property type="entry name" value="Endonuclease/exonuclease/phosphatase"/>
    <property type="match status" value="1"/>
</dbReference>
<dbReference type="GO" id="GO:0016020">
    <property type="term" value="C:membrane"/>
    <property type="evidence" value="ECO:0007669"/>
    <property type="project" value="GOC"/>
</dbReference>
<keyword evidence="4" id="KW-1185">Reference proteome</keyword>
<evidence type="ECO:0000259" key="2">
    <source>
        <dbReference type="Pfam" id="PF03372"/>
    </source>
</evidence>
<evidence type="ECO:0000256" key="1">
    <source>
        <dbReference type="SAM" id="Phobius"/>
    </source>
</evidence>
<dbReference type="GO" id="GO:0004527">
    <property type="term" value="F:exonuclease activity"/>
    <property type="evidence" value="ECO:0007669"/>
    <property type="project" value="UniProtKB-KW"/>
</dbReference>
<feature type="transmembrane region" description="Helical" evidence="1">
    <location>
        <begin position="76"/>
        <end position="95"/>
    </location>
</feature>
<dbReference type="Pfam" id="PF03372">
    <property type="entry name" value="Exo_endo_phos"/>
    <property type="match status" value="1"/>
</dbReference>
<dbReference type="PANTHER" id="PTHR14859">
    <property type="entry name" value="CALCOFLUOR WHITE HYPERSENSITIVE PROTEIN PRECURSOR"/>
    <property type="match status" value="1"/>
</dbReference>
<feature type="domain" description="Endonuclease/exonuclease/phosphatase" evidence="2">
    <location>
        <begin position="112"/>
        <end position="361"/>
    </location>
</feature>
<evidence type="ECO:0000313" key="4">
    <source>
        <dbReference type="Proteomes" id="UP000198785"/>
    </source>
</evidence>
<keyword evidence="3" id="KW-0378">Hydrolase</keyword>
<dbReference type="PANTHER" id="PTHR14859:SF1">
    <property type="entry name" value="PGAP2-INTERACTING PROTEIN"/>
    <property type="match status" value="1"/>
</dbReference>
<proteinExistence type="predicted"/>
<dbReference type="EMBL" id="FOZZ01000003">
    <property type="protein sequence ID" value="SFS60034.1"/>
    <property type="molecule type" value="Genomic_DNA"/>
</dbReference>
<protein>
    <submittedName>
        <fullName evidence="3">Metal-dependent hydrolase, endonuclease/exonuclease/phosphatase family</fullName>
    </submittedName>
</protein>
<dbReference type="AlphaFoldDB" id="A0A1I6R5V0"/>
<dbReference type="GO" id="GO:0006506">
    <property type="term" value="P:GPI anchor biosynthetic process"/>
    <property type="evidence" value="ECO:0007669"/>
    <property type="project" value="TreeGrafter"/>
</dbReference>
<organism evidence="3 4">
    <name type="scientific">Sphingobacterium wenxiniae</name>
    <dbReference type="NCBI Taxonomy" id="683125"/>
    <lineage>
        <taxon>Bacteria</taxon>
        <taxon>Pseudomonadati</taxon>
        <taxon>Bacteroidota</taxon>
        <taxon>Sphingobacteriia</taxon>
        <taxon>Sphingobacteriales</taxon>
        <taxon>Sphingobacteriaceae</taxon>
        <taxon>Sphingobacterium</taxon>
    </lineage>
</organism>
<keyword evidence="1" id="KW-0472">Membrane</keyword>
<dbReference type="InterPro" id="IPR005135">
    <property type="entry name" value="Endo/exonuclease/phosphatase"/>
</dbReference>
<evidence type="ECO:0000313" key="3">
    <source>
        <dbReference type="EMBL" id="SFS60034.1"/>
    </source>
</evidence>
<dbReference type="STRING" id="683125.SAMN05660206_103115"/>
<name>A0A1I6R5V0_9SPHI</name>
<keyword evidence="1" id="KW-0812">Transmembrane</keyword>
<reference evidence="3 4" key="1">
    <citation type="submission" date="2016-10" db="EMBL/GenBank/DDBJ databases">
        <authorList>
            <person name="de Groot N.N."/>
        </authorList>
    </citation>
    <scope>NUCLEOTIDE SEQUENCE [LARGE SCALE GENOMIC DNA]</scope>
    <source>
        <strain evidence="3 4">DSM 22789</strain>
    </source>
</reference>
<keyword evidence="3" id="KW-0540">Nuclease</keyword>
<dbReference type="RefSeq" id="WP_093364237.1">
    <property type="nucleotide sequence ID" value="NZ_FOZZ01000003.1"/>
</dbReference>
<accession>A0A1I6R5V0</accession>
<dbReference type="SUPFAM" id="SSF56219">
    <property type="entry name" value="DNase I-like"/>
    <property type="match status" value="1"/>
</dbReference>
<keyword evidence="3" id="KW-0255">Endonuclease</keyword>
<keyword evidence="3" id="KW-0269">Exonuclease</keyword>
<sequence>MARKSIFKKKLGYFSRTVMLGNCLAVLLLLLSYSASFINPKTVWPIAFLGLGYLPILLINLGFVAYWLLRKPRYALLTLIPILLGWNLLSQHIGFRTQNTASEKSDSTLRIMTYNAHLFKEIKNPTTKDFKQGAIDLINKTDPDILCMQEFFTKIKGQQQFSKILAQDAGFEDFYFAPAMKSEHEGYGQIIFSKFPIINKGTITQNEYGINRIIFVDIVRQQDTIRVYNVHLRSFALQNEDKEFIQNPSANTHTEEKATHRVGRKLKDAFEKRSKQAQALREHIDATRYPVIVMGDFNDTPMSYSVNLISRGLKNTFREKGQGWGVTHYEMLPLFQIDYMLCSKVFQVENYQIVKEKLSDHYPIWADISLLP</sequence>
<dbReference type="CDD" id="cd09084">
    <property type="entry name" value="EEP-2"/>
    <property type="match status" value="1"/>
</dbReference>
<dbReference type="OrthoDB" id="635146at2"/>
<gene>
    <name evidence="3" type="ORF">SAMN05660206_103115</name>
</gene>
<dbReference type="Proteomes" id="UP000198785">
    <property type="component" value="Unassembled WGS sequence"/>
</dbReference>
<keyword evidence="1" id="KW-1133">Transmembrane helix</keyword>
<feature type="transmembrane region" description="Helical" evidence="1">
    <location>
        <begin position="46"/>
        <end position="69"/>
    </location>
</feature>
<dbReference type="InterPro" id="IPR051916">
    <property type="entry name" value="GPI-anchor_lipid_remodeler"/>
</dbReference>